<dbReference type="EMBL" id="AP022612">
    <property type="protein sequence ID" value="BBZ34731.1"/>
    <property type="molecule type" value="Genomic_DNA"/>
</dbReference>
<accession>A0A7I7Y0T9</accession>
<feature type="compositionally biased region" description="Polar residues" evidence="2">
    <location>
        <begin position="339"/>
        <end position="358"/>
    </location>
</feature>
<dbReference type="InterPro" id="IPR003673">
    <property type="entry name" value="CoA-Trfase_fam_III"/>
</dbReference>
<dbReference type="PANTHER" id="PTHR48207">
    <property type="entry name" value="SUCCINATE--HYDROXYMETHYLGLUTARATE COA-TRANSFERASE"/>
    <property type="match status" value="1"/>
</dbReference>
<gene>
    <name evidence="3" type="ORF">MCNF_33360</name>
</gene>
<evidence type="ECO:0000313" key="4">
    <source>
        <dbReference type="Proteomes" id="UP000466931"/>
    </source>
</evidence>
<evidence type="ECO:0000256" key="1">
    <source>
        <dbReference type="ARBA" id="ARBA00022679"/>
    </source>
</evidence>
<evidence type="ECO:0000256" key="2">
    <source>
        <dbReference type="SAM" id="MobiDB-lite"/>
    </source>
</evidence>
<feature type="region of interest" description="Disordered" evidence="2">
    <location>
        <begin position="339"/>
        <end position="377"/>
    </location>
</feature>
<protein>
    <submittedName>
        <fullName evidence="3">CoA transferase</fullName>
    </submittedName>
</protein>
<reference evidence="3" key="2">
    <citation type="submission" date="2020-02" db="EMBL/GenBank/DDBJ databases">
        <authorList>
            <person name="Matsumoto Y."/>
            <person name="Motooka D."/>
            <person name="Nakamura S."/>
        </authorList>
    </citation>
    <scope>NUCLEOTIDE SEQUENCE</scope>
    <source>
        <strain evidence="3">JCM 13671</strain>
    </source>
</reference>
<dbReference type="PANTHER" id="PTHR48207:SF3">
    <property type="entry name" value="SUCCINATE--HYDROXYMETHYLGLUTARATE COA-TRANSFERASE"/>
    <property type="match status" value="1"/>
</dbReference>
<keyword evidence="4" id="KW-1185">Reference proteome</keyword>
<dbReference type="InterPro" id="IPR023606">
    <property type="entry name" value="CoA-Trfase_III_dom_1_sf"/>
</dbReference>
<sequence>MTARALDGVVVVDFSRVLAGPYATMMLGDFGAEIIKIERPGTGDDTRAWGPPYDSQGVATYFNSVNRNKRSVVLDLTDPQGRDEARRLVAGADIVVENFRPGTMEKLGLGYEDLRELKPDLIYCSITGFGRDKGAALPGYDLLVQAVGGLMSVTGTEPGDPTKAGVALVDVLAGLHALSGILAALAHRDRTGEGQRVDTSLLAVLLSSMVNQASGYLGAGAVPGIMGNRHPSIAPYQTFDTADRPIAVAVGNDKQFRAFAGALGRPELADDPRFVTNPARVANRDELCALLETELKTEGADHWYELFSSVGVPAGPINDLAEAFAFAQRLGIEATVSVPDSPTPQVANPISLSATPVTYRSGPPRLSDDARPEADRP</sequence>
<dbReference type="InterPro" id="IPR044855">
    <property type="entry name" value="CoA-Trfase_III_dom3_sf"/>
</dbReference>
<evidence type="ECO:0000313" key="3">
    <source>
        <dbReference type="EMBL" id="BBZ34731.1"/>
    </source>
</evidence>
<dbReference type="InterPro" id="IPR050483">
    <property type="entry name" value="CoA-transferase_III_domain"/>
</dbReference>
<keyword evidence="1 3" id="KW-0808">Transferase</keyword>
<dbReference type="RefSeq" id="WP_085148525.1">
    <property type="nucleotide sequence ID" value="NZ_AP022612.1"/>
</dbReference>
<dbReference type="SUPFAM" id="SSF89796">
    <property type="entry name" value="CoA-transferase family III (CaiB/BaiF)"/>
    <property type="match status" value="1"/>
</dbReference>
<dbReference type="GO" id="GO:0008410">
    <property type="term" value="F:CoA-transferase activity"/>
    <property type="evidence" value="ECO:0007669"/>
    <property type="project" value="TreeGrafter"/>
</dbReference>
<dbReference type="Gene3D" id="3.40.50.10540">
    <property type="entry name" value="Crotonobetainyl-coa:carnitine coa-transferase, domain 1"/>
    <property type="match status" value="1"/>
</dbReference>
<feature type="compositionally biased region" description="Basic and acidic residues" evidence="2">
    <location>
        <begin position="366"/>
        <end position="377"/>
    </location>
</feature>
<dbReference type="OrthoDB" id="9797653at2"/>
<organism evidence="3 4">
    <name type="scientific">Mycolicibacterium confluentis</name>
    <dbReference type="NCBI Taxonomy" id="28047"/>
    <lineage>
        <taxon>Bacteria</taxon>
        <taxon>Bacillati</taxon>
        <taxon>Actinomycetota</taxon>
        <taxon>Actinomycetes</taxon>
        <taxon>Mycobacteriales</taxon>
        <taxon>Mycobacteriaceae</taxon>
        <taxon>Mycolicibacterium</taxon>
    </lineage>
</organism>
<dbReference type="AlphaFoldDB" id="A0A7I7Y0T9"/>
<name>A0A7I7Y0T9_9MYCO</name>
<dbReference type="Gene3D" id="3.30.1540.10">
    <property type="entry name" value="formyl-coa transferase, domain 3"/>
    <property type="match status" value="1"/>
</dbReference>
<dbReference type="Pfam" id="PF02515">
    <property type="entry name" value="CoA_transf_3"/>
    <property type="match status" value="1"/>
</dbReference>
<proteinExistence type="predicted"/>
<reference evidence="3" key="1">
    <citation type="journal article" date="2019" name="Emerg. Microbes Infect.">
        <title>Comprehensive subspecies identification of 175 nontuberculous mycobacteria species based on 7547 genomic profiles.</title>
        <authorList>
            <person name="Matsumoto Y."/>
            <person name="Kinjo T."/>
            <person name="Motooka D."/>
            <person name="Nabeya D."/>
            <person name="Jung N."/>
            <person name="Uechi K."/>
            <person name="Horii T."/>
            <person name="Iida T."/>
            <person name="Fujita J."/>
            <person name="Nakamura S."/>
        </authorList>
    </citation>
    <scope>NUCLEOTIDE SEQUENCE [LARGE SCALE GENOMIC DNA]</scope>
    <source>
        <strain evidence="3">JCM 13671</strain>
    </source>
</reference>
<dbReference type="Proteomes" id="UP000466931">
    <property type="component" value="Chromosome"/>
</dbReference>